<organism evidence="2 3">
    <name type="scientific">Anaeromyxobacter dehalogenans (strain 2CP-C)</name>
    <dbReference type="NCBI Taxonomy" id="290397"/>
    <lineage>
        <taxon>Bacteria</taxon>
        <taxon>Pseudomonadati</taxon>
        <taxon>Myxococcota</taxon>
        <taxon>Myxococcia</taxon>
        <taxon>Myxococcales</taxon>
        <taxon>Cystobacterineae</taxon>
        <taxon>Anaeromyxobacteraceae</taxon>
        <taxon>Anaeromyxobacter</taxon>
    </lineage>
</organism>
<dbReference type="STRING" id="290397.Adeh_3823"/>
<reference evidence="2" key="1">
    <citation type="submission" date="2006-01" db="EMBL/GenBank/DDBJ databases">
        <title>Complete sequence of Anaeromyxobacter dehalogenans 2CP-C.</title>
        <authorList>
            <consortium name="US DOE Joint Genome Institute"/>
            <person name="Copeland A."/>
            <person name="Lucas S."/>
            <person name="Lapidus A."/>
            <person name="Barry K."/>
            <person name="Detter J.C."/>
            <person name="Glavina T."/>
            <person name="Hammon N."/>
            <person name="Israni S."/>
            <person name="Pitluck S."/>
            <person name="Brettin T."/>
            <person name="Bruce D."/>
            <person name="Han C."/>
            <person name="Tapia R."/>
            <person name="Gilna P."/>
            <person name="Kiss H."/>
            <person name="Schmutz J."/>
            <person name="Larimer F."/>
            <person name="Land M."/>
            <person name="Kyrpides N."/>
            <person name="Anderson I."/>
            <person name="Sanford R.A."/>
            <person name="Ritalahti K.M."/>
            <person name="Thomas H.S."/>
            <person name="Kirby J.R."/>
            <person name="Zhulin I.B."/>
            <person name="Loeffler F.E."/>
            <person name="Richardson P."/>
        </authorList>
    </citation>
    <scope>NUCLEOTIDE SEQUENCE</scope>
    <source>
        <strain evidence="2">2CP-C</strain>
    </source>
</reference>
<dbReference type="KEGG" id="ade:Adeh_3823"/>
<dbReference type="Proteomes" id="UP000001935">
    <property type="component" value="Chromosome"/>
</dbReference>
<dbReference type="EMBL" id="CP000251">
    <property type="protein sequence ID" value="ABC83589.1"/>
    <property type="molecule type" value="Genomic_DNA"/>
</dbReference>
<evidence type="ECO:0000313" key="2">
    <source>
        <dbReference type="EMBL" id="ABC83589.1"/>
    </source>
</evidence>
<sequence length="150" mass="15660">MEAVGGAILRTGRGIGCTPGVLHPENTPMRTFLAVASIAAASLCACVTAPAVNPSYRLDPESRPQCEAHCGQLGMRLGAIVIMGTATGCVCEPKEAATPESRAAAGGAAFRVAQLMKQEQERRLRELNSRPMHNAPVPSPGLPGTPVIYR</sequence>
<proteinExistence type="predicted"/>
<protein>
    <submittedName>
        <fullName evidence="2">Uncharacterized protein</fullName>
    </submittedName>
</protein>
<evidence type="ECO:0000313" key="3">
    <source>
        <dbReference type="Proteomes" id="UP000001935"/>
    </source>
</evidence>
<dbReference type="AlphaFoldDB" id="Q2IG80"/>
<dbReference type="HOGENOM" id="CLU_2010496_0_0_7"/>
<name>Q2IG80_ANADE</name>
<gene>
    <name evidence="2" type="ordered locus">Adeh_3823</name>
</gene>
<accession>Q2IG80</accession>
<evidence type="ECO:0000256" key="1">
    <source>
        <dbReference type="SAM" id="MobiDB-lite"/>
    </source>
</evidence>
<feature type="region of interest" description="Disordered" evidence="1">
    <location>
        <begin position="130"/>
        <end position="150"/>
    </location>
</feature>